<dbReference type="GeneID" id="7201478"/>
<gene>
    <name evidence="2" type="ORF">PHATRDRAFT_54547</name>
</gene>
<keyword evidence="2" id="KW-0808">Transferase</keyword>
<sequence length="900" mass="100509">MIGFLLPNSTDQINPTYGVVNESTLIRFMSLFRAFLAAICSPSHPIVLFLDDLQWADDASRKLLSSFFMDLDLENFLFIGIVRDGEETTFDPPADTLIPCHQLVCGSLIESNVNKIVAVATGLKEEETKQLGWIVFRRTYGNPFFVKQFLESLHREELISYNAKDERFDWDVDIIAKRMSPSSNVVDLLVDEISSLPRDSQLVLVIASTLGYTFDASVLETILESVDLMSLFPRKLLLDEENAAADPVEAPLLQSHDAFCNVNLQKSLRKASKAGLIQQIYPGKYKFTHDRVQQSATRLLPGGRRGERIKSNLGLLVLELSRSNKSEDWMLFTATNLLLENSIDIDNDKVAKLCLEAAKKASLQAAFKSSATYADSGLKKLGSSGWKSNYELCLDLCSLSAEMHYSNGNLKSTKKRVKIIEKKASKAEDRFRAYNVLIDMLFSEDDFSGCIEEGQRGMEYLGVKTPKNPGLLNVASNLLKCKRLLAGRKASDLSSLPTMDNATVEEVLRLMSTTAMASWHNGDNNHCVVLCLIMFQTTLKHGISVHAPYALVAYAVCLSHLGEMKEAVEYGTAALQLLKLPGMEPAVAKTLVVVHSFLWHLKFPMRESSAELTKAYEVGVKAADSLQSCMALRVAGALGIFVGAKSLPEHESVVQKFCVTLREYKQSGVLKMLLPWAQLIENLRGNAELSTVLRGTFADETAIVEQFNSSSANEVNHRHAALATHYARMVLLYLCGEHQLAELDRKKYSKVEGEMSTYVQKLFHFVFAALNCFALARESSKKAHISKAKKYMSLAKPYVKEGSTSVLALMALLEAELLAAHKKYSPANDQYKRAMKMLKREDFQLLHGIAMERAALCLFDSGKKKDGEVYLKRSWRKFEEYGAKVKLEQMEKLHGSMVHL</sequence>
<proteinExistence type="predicted"/>
<dbReference type="PANTHER" id="PTHR43642:SF1">
    <property type="entry name" value="HYBRID SIGNAL TRANSDUCTION HISTIDINE KINASE G"/>
    <property type="match status" value="1"/>
</dbReference>
<dbReference type="InParanoid" id="B7G0N9"/>
<keyword evidence="3" id="KW-1185">Reference proteome</keyword>
<dbReference type="InterPro" id="IPR053159">
    <property type="entry name" value="Hybrid_Histidine_Kinase"/>
</dbReference>
<evidence type="ECO:0000313" key="3">
    <source>
        <dbReference type="Proteomes" id="UP000000759"/>
    </source>
</evidence>
<evidence type="ECO:0000259" key="1">
    <source>
        <dbReference type="Pfam" id="PF13191"/>
    </source>
</evidence>
<dbReference type="AlphaFoldDB" id="B7G0N9"/>
<feature type="domain" description="Orc1-like AAA ATPase" evidence="1">
    <location>
        <begin position="26"/>
        <end position="79"/>
    </location>
</feature>
<dbReference type="Pfam" id="PF13191">
    <property type="entry name" value="AAA_16"/>
    <property type="match status" value="1"/>
</dbReference>
<name>B7G0N9_PHATC</name>
<dbReference type="PANTHER" id="PTHR43642">
    <property type="entry name" value="HYBRID SIGNAL TRANSDUCTION HISTIDINE KINASE G"/>
    <property type="match status" value="1"/>
</dbReference>
<dbReference type="GO" id="GO:0016301">
    <property type="term" value="F:kinase activity"/>
    <property type="evidence" value="ECO:0007669"/>
    <property type="project" value="UniProtKB-KW"/>
</dbReference>
<dbReference type="PaxDb" id="2850-Phatr54547"/>
<dbReference type="Proteomes" id="UP000000759">
    <property type="component" value="Chromosome 9"/>
</dbReference>
<dbReference type="EMBL" id="CM000612">
    <property type="protein sequence ID" value="EEC47921.1"/>
    <property type="molecule type" value="Genomic_DNA"/>
</dbReference>
<reference evidence="2 3" key="1">
    <citation type="journal article" date="2008" name="Nature">
        <title>The Phaeodactylum genome reveals the evolutionary history of diatom genomes.</title>
        <authorList>
            <person name="Bowler C."/>
            <person name="Allen A.E."/>
            <person name="Badger J.H."/>
            <person name="Grimwood J."/>
            <person name="Jabbari K."/>
            <person name="Kuo A."/>
            <person name="Maheswari U."/>
            <person name="Martens C."/>
            <person name="Maumus F."/>
            <person name="Otillar R.P."/>
            <person name="Rayko E."/>
            <person name="Salamov A."/>
            <person name="Vandepoele K."/>
            <person name="Beszteri B."/>
            <person name="Gruber A."/>
            <person name="Heijde M."/>
            <person name="Katinka M."/>
            <person name="Mock T."/>
            <person name="Valentin K."/>
            <person name="Verret F."/>
            <person name="Berges J.A."/>
            <person name="Brownlee C."/>
            <person name="Cadoret J.P."/>
            <person name="Chiovitti A."/>
            <person name="Choi C.J."/>
            <person name="Coesel S."/>
            <person name="De Martino A."/>
            <person name="Detter J.C."/>
            <person name="Durkin C."/>
            <person name="Falciatore A."/>
            <person name="Fournet J."/>
            <person name="Haruta M."/>
            <person name="Huysman M.J."/>
            <person name="Jenkins B.D."/>
            <person name="Jiroutova K."/>
            <person name="Jorgensen R.E."/>
            <person name="Joubert Y."/>
            <person name="Kaplan A."/>
            <person name="Kroger N."/>
            <person name="Kroth P.G."/>
            <person name="La Roche J."/>
            <person name="Lindquist E."/>
            <person name="Lommer M."/>
            <person name="Martin-Jezequel V."/>
            <person name="Lopez P.J."/>
            <person name="Lucas S."/>
            <person name="Mangogna M."/>
            <person name="McGinnis K."/>
            <person name="Medlin L.K."/>
            <person name="Montsant A."/>
            <person name="Oudot-Le Secq M.P."/>
            <person name="Napoli C."/>
            <person name="Obornik M."/>
            <person name="Parker M.S."/>
            <person name="Petit J.L."/>
            <person name="Porcel B.M."/>
            <person name="Poulsen N."/>
            <person name="Robison M."/>
            <person name="Rychlewski L."/>
            <person name="Rynearson T.A."/>
            <person name="Schmutz J."/>
            <person name="Shapiro H."/>
            <person name="Siaut M."/>
            <person name="Stanley M."/>
            <person name="Sussman M.R."/>
            <person name="Taylor A.R."/>
            <person name="Vardi A."/>
            <person name="von Dassow P."/>
            <person name="Vyverman W."/>
            <person name="Willis A."/>
            <person name="Wyrwicz L.S."/>
            <person name="Rokhsar D.S."/>
            <person name="Weissenbach J."/>
            <person name="Armbrust E.V."/>
            <person name="Green B.R."/>
            <person name="Van de Peer Y."/>
            <person name="Grigoriev I.V."/>
        </authorList>
    </citation>
    <scope>NUCLEOTIDE SEQUENCE [LARGE SCALE GENOMIC DNA]</scope>
    <source>
        <strain evidence="2 3">CCAP 1055/1</strain>
    </source>
</reference>
<evidence type="ECO:0000313" key="2">
    <source>
        <dbReference type="EMBL" id="EEC47921.1"/>
    </source>
</evidence>
<protein>
    <submittedName>
        <fullName evidence="2">Protein kinase</fullName>
    </submittedName>
</protein>
<dbReference type="HOGENOM" id="CLU_290622_0_0_1"/>
<dbReference type="KEGG" id="pti:PHATRDRAFT_54547"/>
<dbReference type="OrthoDB" id="44112at2759"/>
<keyword evidence="2" id="KW-0418">Kinase</keyword>
<dbReference type="InterPro" id="IPR041664">
    <property type="entry name" value="AAA_16"/>
</dbReference>
<dbReference type="RefSeq" id="XP_002180513.1">
    <property type="nucleotide sequence ID" value="XM_002180477.1"/>
</dbReference>
<reference evidence="3" key="2">
    <citation type="submission" date="2008-08" db="EMBL/GenBank/DDBJ databases">
        <authorList>
            <consortium name="Diatom Consortium"/>
            <person name="Grigoriev I."/>
            <person name="Grimwood J."/>
            <person name="Kuo A."/>
            <person name="Otillar R.P."/>
            <person name="Salamov A."/>
            <person name="Detter J.C."/>
            <person name="Lindquist E."/>
            <person name="Shapiro H."/>
            <person name="Lucas S."/>
            <person name="Glavina del Rio T."/>
            <person name="Pitluck S."/>
            <person name="Rokhsar D."/>
            <person name="Bowler C."/>
        </authorList>
    </citation>
    <scope>GENOME REANNOTATION</scope>
    <source>
        <strain evidence="3">CCAP 1055/1</strain>
    </source>
</reference>
<organism evidence="2 3">
    <name type="scientific">Phaeodactylum tricornutum (strain CCAP 1055/1)</name>
    <dbReference type="NCBI Taxonomy" id="556484"/>
    <lineage>
        <taxon>Eukaryota</taxon>
        <taxon>Sar</taxon>
        <taxon>Stramenopiles</taxon>
        <taxon>Ochrophyta</taxon>
        <taxon>Bacillariophyta</taxon>
        <taxon>Bacillariophyceae</taxon>
        <taxon>Bacillariophycidae</taxon>
        <taxon>Naviculales</taxon>
        <taxon>Phaeodactylaceae</taxon>
        <taxon>Phaeodactylum</taxon>
    </lineage>
</organism>
<accession>B7G0N9</accession>